<evidence type="ECO:0000313" key="3">
    <source>
        <dbReference type="EMBL" id="CAG2229768.1"/>
    </source>
</evidence>
<proteinExistence type="predicted"/>
<sequence length="339" mass="38858">MQNYEGLRQKEDVTYDEIKTTKEKSEMNHLVVKPRNQWFKQFLLILLISVLSAGVASTITYLTVCAKLQEKFNILDVKLADVEGQNGTEHHDNRLQKQINDSTNLAQLKQFTLELIEKKLSDVERKNKIKEHEMERRYNLTSSSLQKQIDDSTDHADLAQLKQFTLYLIKKKLSNVERKNKIKEHEMERRYNLTSSSLQKQIDDSTDMVGFTAIGLGTGIRSSGYQLKFPLIKSSVGIYNLSSMKNTGTFICEKKGLYLVIVTVIACSKSNSGFNIYKNNQQYMYYFIGRSDFLGEDCNSGTGTAVVELNINDTLNVRNRYGDVTLYENWSSFSAVKLK</sequence>
<dbReference type="EMBL" id="CAJPWZ010002038">
    <property type="protein sequence ID" value="CAG2229768.1"/>
    <property type="molecule type" value="Genomic_DNA"/>
</dbReference>
<protein>
    <recommendedName>
        <fullName evidence="2">C1q domain-containing protein</fullName>
    </recommendedName>
</protein>
<dbReference type="SUPFAM" id="SSF49842">
    <property type="entry name" value="TNF-like"/>
    <property type="match status" value="1"/>
</dbReference>
<keyword evidence="1" id="KW-0472">Membrane</keyword>
<dbReference type="InterPro" id="IPR001073">
    <property type="entry name" value="C1q_dom"/>
</dbReference>
<feature type="domain" description="C1q" evidence="2">
    <location>
        <begin position="245"/>
        <end position="322"/>
    </location>
</feature>
<dbReference type="Gene3D" id="2.60.120.40">
    <property type="match status" value="1"/>
</dbReference>
<dbReference type="OrthoDB" id="6123156at2759"/>
<gene>
    <name evidence="3" type="ORF">MEDL_42641</name>
</gene>
<accession>A0A8S3TE40</accession>
<keyword evidence="1" id="KW-1133">Transmembrane helix</keyword>
<evidence type="ECO:0000313" key="4">
    <source>
        <dbReference type="Proteomes" id="UP000683360"/>
    </source>
</evidence>
<dbReference type="InterPro" id="IPR008983">
    <property type="entry name" value="Tumour_necrosis_fac-like_dom"/>
</dbReference>
<dbReference type="AlphaFoldDB" id="A0A8S3TE40"/>
<keyword evidence="4" id="KW-1185">Reference proteome</keyword>
<organism evidence="3 4">
    <name type="scientific">Mytilus edulis</name>
    <name type="common">Blue mussel</name>
    <dbReference type="NCBI Taxonomy" id="6550"/>
    <lineage>
        <taxon>Eukaryota</taxon>
        <taxon>Metazoa</taxon>
        <taxon>Spiralia</taxon>
        <taxon>Lophotrochozoa</taxon>
        <taxon>Mollusca</taxon>
        <taxon>Bivalvia</taxon>
        <taxon>Autobranchia</taxon>
        <taxon>Pteriomorphia</taxon>
        <taxon>Mytilida</taxon>
        <taxon>Mytiloidea</taxon>
        <taxon>Mytilidae</taxon>
        <taxon>Mytilinae</taxon>
        <taxon>Mytilus</taxon>
    </lineage>
</organism>
<feature type="transmembrane region" description="Helical" evidence="1">
    <location>
        <begin position="42"/>
        <end position="64"/>
    </location>
</feature>
<comment type="caution">
    <text evidence="3">The sequence shown here is derived from an EMBL/GenBank/DDBJ whole genome shotgun (WGS) entry which is preliminary data.</text>
</comment>
<dbReference type="Proteomes" id="UP000683360">
    <property type="component" value="Unassembled WGS sequence"/>
</dbReference>
<keyword evidence="1" id="KW-0812">Transmembrane</keyword>
<evidence type="ECO:0000259" key="2">
    <source>
        <dbReference type="Pfam" id="PF00386"/>
    </source>
</evidence>
<name>A0A8S3TE40_MYTED</name>
<reference evidence="3" key="1">
    <citation type="submission" date="2021-03" db="EMBL/GenBank/DDBJ databases">
        <authorList>
            <person name="Bekaert M."/>
        </authorList>
    </citation>
    <scope>NUCLEOTIDE SEQUENCE</scope>
</reference>
<dbReference type="Pfam" id="PF00386">
    <property type="entry name" value="C1q"/>
    <property type="match status" value="1"/>
</dbReference>
<evidence type="ECO:0000256" key="1">
    <source>
        <dbReference type="SAM" id="Phobius"/>
    </source>
</evidence>